<sequence>MKNQLSPGPNRDEDQFKMIGTPQIAVLTAGGNDFNFGGVVQKCILGVTGTGSCEKTLKDIEDKLQGTKRDESKAKYRELFSRLIVAGRVTKGANPPESFQVYIGTYIPFFNAKDDVCDDVSWNMWSSAIKLDKTFRKRLNDMVEGVNSIITEAADEMKEWGVYYVNGYQRVFDGHRWCDPVLHTFDKWDENYDKKYHSKDWQDLGSQTCYGGPISDEPATALATNNTQSVLEILIPDADQRAKVEKGEADPGEFSDAFKDNESLKAALNDIQSNNPNVKKIPFLTDDSWFRIWHPKGNALKEMANGFFETIKEQRKWDFRNTQADPNPQKPT</sequence>
<keyword evidence="2" id="KW-1185">Reference proteome</keyword>
<dbReference type="Proteomes" id="UP000800200">
    <property type="component" value="Unassembled WGS sequence"/>
</dbReference>
<name>A0A6A6EJV0_9PEZI</name>
<dbReference type="SUPFAM" id="SSF52266">
    <property type="entry name" value="SGNH hydrolase"/>
    <property type="match status" value="1"/>
</dbReference>
<evidence type="ECO:0000313" key="2">
    <source>
        <dbReference type="Proteomes" id="UP000800200"/>
    </source>
</evidence>
<accession>A0A6A6EJV0</accession>
<organism evidence="1 2">
    <name type="scientific">Zopfia rhizophila CBS 207.26</name>
    <dbReference type="NCBI Taxonomy" id="1314779"/>
    <lineage>
        <taxon>Eukaryota</taxon>
        <taxon>Fungi</taxon>
        <taxon>Dikarya</taxon>
        <taxon>Ascomycota</taxon>
        <taxon>Pezizomycotina</taxon>
        <taxon>Dothideomycetes</taxon>
        <taxon>Dothideomycetes incertae sedis</taxon>
        <taxon>Zopfiaceae</taxon>
        <taxon>Zopfia</taxon>
    </lineage>
</organism>
<gene>
    <name evidence="1" type="ORF">K469DRAFT_809224</name>
</gene>
<dbReference type="InterPro" id="IPR037460">
    <property type="entry name" value="SEST-like"/>
</dbReference>
<dbReference type="AlphaFoldDB" id="A0A6A6EJV0"/>
<dbReference type="PANTHER" id="PTHR37981">
    <property type="entry name" value="LIPASE 2"/>
    <property type="match status" value="1"/>
</dbReference>
<dbReference type="GO" id="GO:0006629">
    <property type="term" value="P:lipid metabolic process"/>
    <property type="evidence" value="ECO:0007669"/>
    <property type="project" value="TreeGrafter"/>
</dbReference>
<proteinExistence type="predicted"/>
<dbReference type="EMBL" id="ML994617">
    <property type="protein sequence ID" value="KAF2191611.1"/>
    <property type="molecule type" value="Genomic_DNA"/>
</dbReference>
<dbReference type="InterPro" id="IPR036514">
    <property type="entry name" value="SGNH_hydro_sf"/>
</dbReference>
<dbReference type="PANTHER" id="PTHR37981:SF1">
    <property type="entry name" value="SGNH HYDROLASE-TYPE ESTERASE DOMAIN-CONTAINING PROTEIN"/>
    <property type="match status" value="1"/>
</dbReference>
<reference evidence="1" key="1">
    <citation type="journal article" date="2020" name="Stud. Mycol.">
        <title>101 Dothideomycetes genomes: a test case for predicting lifestyles and emergence of pathogens.</title>
        <authorList>
            <person name="Haridas S."/>
            <person name="Albert R."/>
            <person name="Binder M."/>
            <person name="Bloem J."/>
            <person name="Labutti K."/>
            <person name="Salamov A."/>
            <person name="Andreopoulos B."/>
            <person name="Baker S."/>
            <person name="Barry K."/>
            <person name="Bills G."/>
            <person name="Bluhm B."/>
            <person name="Cannon C."/>
            <person name="Castanera R."/>
            <person name="Culley D."/>
            <person name="Daum C."/>
            <person name="Ezra D."/>
            <person name="Gonzalez J."/>
            <person name="Henrissat B."/>
            <person name="Kuo A."/>
            <person name="Liang C."/>
            <person name="Lipzen A."/>
            <person name="Lutzoni F."/>
            <person name="Magnuson J."/>
            <person name="Mondo S."/>
            <person name="Nolan M."/>
            <person name="Ohm R."/>
            <person name="Pangilinan J."/>
            <person name="Park H.-J."/>
            <person name="Ramirez L."/>
            <person name="Alfaro M."/>
            <person name="Sun H."/>
            <person name="Tritt A."/>
            <person name="Yoshinaga Y."/>
            <person name="Zwiers L.-H."/>
            <person name="Turgeon B."/>
            <person name="Goodwin S."/>
            <person name="Spatafora J."/>
            <person name="Crous P."/>
            <person name="Grigoriev I."/>
        </authorList>
    </citation>
    <scope>NUCLEOTIDE SEQUENCE</scope>
    <source>
        <strain evidence="1">CBS 207.26</strain>
    </source>
</reference>
<dbReference type="OrthoDB" id="21678at2759"/>
<evidence type="ECO:0000313" key="1">
    <source>
        <dbReference type="EMBL" id="KAF2191611.1"/>
    </source>
</evidence>
<dbReference type="Gene3D" id="3.40.50.1110">
    <property type="entry name" value="SGNH hydrolase"/>
    <property type="match status" value="1"/>
</dbReference>
<evidence type="ECO:0008006" key="3">
    <source>
        <dbReference type="Google" id="ProtNLM"/>
    </source>
</evidence>
<dbReference type="GO" id="GO:0016788">
    <property type="term" value="F:hydrolase activity, acting on ester bonds"/>
    <property type="evidence" value="ECO:0007669"/>
    <property type="project" value="InterPro"/>
</dbReference>
<protein>
    <recommendedName>
        <fullName evidence="3">SGNH hydrolase-type esterase domain-containing protein</fullName>
    </recommendedName>
</protein>